<dbReference type="AlphaFoldDB" id="A0AAV3PLQ6"/>
<evidence type="ECO:0000256" key="1">
    <source>
        <dbReference type="SAM" id="Phobius"/>
    </source>
</evidence>
<dbReference type="Proteomes" id="UP001454036">
    <property type="component" value="Unassembled WGS sequence"/>
</dbReference>
<dbReference type="PANTHER" id="PTHR33306">
    <property type="entry name" value="EXPRESSED PROTEIN-RELATED-RELATED"/>
    <property type="match status" value="1"/>
</dbReference>
<comment type="caution">
    <text evidence="2">The sequence shown here is derived from an EMBL/GenBank/DDBJ whole genome shotgun (WGS) entry which is preliminary data.</text>
</comment>
<organism evidence="2 3">
    <name type="scientific">Lithospermum erythrorhizon</name>
    <name type="common">Purple gromwell</name>
    <name type="synonym">Lithospermum officinale var. erythrorhizon</name>
    <dbReference type="NCBI Taxonomy" id="34254"/>
    <lineage>
        <taxon>Eukaryota</taxon>
        <taxon>Viridiplantae</taxon>
        <taxon>Streptophyta</taxon>
        <taxon>Embryophyta</taxon>
        <taxon>Tracheophyta</taxon>
        <taxon>Spermatophyta</taxon>
        <taxon>Magnoliopsida</taxon>
        <taxon>eudicotyledons</taxon>
        <taxon>Gunneridae</taxon>
        <taxon>Pentapetalae</taxon>
        <taxon>asterids</taxon>
        <taxon>lamiids</taxon>
        <taxon>Boraginales</taxon>
        <taxon>Boraginaceae</taxon>
        <taxon>Boraginoideae</taxon>
        <taxon>Lithospermeae</taxon>
        <taxon>Lithospermum</taxon>
    </lineage>
</organism>
<gene>
    <name evidence="2" type="ORF">LIER_10744</name>
</gene>
<reference evidence="2 3" key="1">
    <citation type="submission" date="2024-01" db="EMBL/GenBank/DDBJ databases">
        <title>The complete chloroplast genome sequence of Lithospermum erythrorhizon: insights into the phylogenetic relationship among Boraginaceae species and the maternal lineages of purple gromwells.</title>
        <authorList>
            <person name="Okada T."/>
            <person name="Watanabe K."/>
        </authorList>
    </citation>
    <scope>NUCLEOTIDE SEQUENCE [LARGE SCALE GENOMIC DNA]</scope>
</reference>
<protein>
    <submittedName>
        <fullName evidence="2">Uncharacterized protein</fullName>
    </submittedName>
</protein>
<accession>A0AAV3PLQ6</accession>
<sequence>MHQRRSTFSSILDFLYMNPLPFPLLLLFLVISLFLGVKFYVSFESVVEATEESMGWFLMATPLVILIVVRLLSTVENIPGGWLFLSSPFDRQRRLFYQMPSEGSSPWASPP</sequence>
<proteinExistence type="predicted"/>
<dbReference type="EMBL" id="BAABME010001936">
    <property type="protein sequence ID" value="GAA0152205.1"/>
    <property type="molecule type" value="Genomic_DNA"/>
</dbReference>
<evidence type="ECO:0000313" key="3">
    <source>
        <dbReference type="Proteomes" id="UP001454036"/>
    </source>
</evidence>
<feature type="transmembrane region" description="Helical" evidence="1">
    <location>
        <begin position="53"/>
        <end position="72"/>
    </location>
</feature>
<dbReference type="PANTHER" id="PTHR33306:SF7">
    <property type="entry name" value="EXPRESSED PROTEIN"/>
    <property type="match status" value="1"/>
</dbReference>
<keyword evidence="3" id="KW-1185">Reference proteome</keyword>
<feature type="transmembrane region" description="Helical" evidence="1">
    <location>
        <begin position="20"/>
        <end position="41"/>
    </location>
</feature>
<name>A0AAV3PLQ6_LITER</name>
<evidence type="ECO:0000313" key="2">
    <source>
        <dbReference type="EMBL" id="GAA0152205.1"/>
    </source>
</evidence>
<keyword evidence="1" id="KW-0472">Membrane</keyword>
<keyword evidence="1" id="KW-0812">Transmembrane</keyword>
<keyword evidence="1" id="KW-1133">Transmembrane helix</keyword>